<dbReference type="Gene3D" id="3.40.250.10">
    <property type="entry name" value="Rhodanese-like domain"/>
    <property type="match status" value="1"/>
</dbReference>
<dbReference type="SUPFAM" id="SSF52821">
    <property type="entry name" value="Rhodanese/Cell cycle control phosphatase"/>
    <property type="match status" value="1"/>
</dbReference>
<evidence type="ECO:0000313" key="3">
    <source>
        <dbReference type="Proteomes" id="UP000192491"/>
    </source>
</evidence>
<dbReference type="InterPro" id="IPR001763">
    <property type="entry name" value="Rhodanese-like_dom"/>
</dbReference>
<feature type="domain" description="Rhodanese" evidence="1">
    <location>
        <begin position="32"/>
        <end position="130"/>
    </location>
</feature>
<evidence type="ECO:0000259" key="1">
    <source>
        <dbReference type="PROSITE" id="PS50206"/>
    </source>
</evidence>
<organism evidence="2 3">
    <name type="scientific">Thiothrix lacustris</name>
    <dbReference type="NCBI Taxonomy" id="525917"/>
    <lineage>
        <taxon>Bacteria</taxon>
        <taxon>Pseudomonadati</taxon>
        <taxon>Pseudomonadota</taxon>
        <taxon>Gammaproteobacteria</taxon>
        <taxon>Thiotrichales</taxon>
        <taxon>Thiotrichaceae</taxon>
        <taxon>Thiothrix</taxon>
    </lineage>
</organism>
<reference evidence="2 3" key="1">
    <citation type="submission" date="2017-01" db="EMBL/GenBank/DDBJ databases">
        <title>Novel large sulfur bacteria in the metagenomes of groundwater-fed chemosynthetic microbial mats in the Lake Huron basin.</title>
        <authorList>
            <person name="Sharrar A.M."/>
            <person name="Flood B.E."/>
            <person name="Bailey J.V."/>
            <person name="Jones D.S."/>
            <person name="Biddanda B."/>
            <person name="Ruberg S.A."/>
            <person name="Marcus D.N."/>
            <person name="Dick G.J."/>
        </authorList>
    </citation>
    <scope>NUCLEOTIDE SEQUENCE [LARGE SCALE GENOMIC DNA]</scope>
    <source>
        <strain evidence="2">A8</strain>
    </source>
</reference>
<dbReference type="AlphaFoldDB" id="A0A1Y1QWI9"/>
<dbReference type="GO" id="GO:0016740">
    <property type="term" value="F:transferase activity"/>
    <property type="evidence" value="ECO:0007669"/>
    <property type="project" value="UniProtKB-KW"/>
</dbReference>
<dbReference type="CDD" id="cd00158">
    <property type="entry name" value="RHOD"/>
    <property type="match status" value="1"/>
</dbReference>
<proteinExistence type="predicted"/>
<comment type="caution">
    <text evidence="2">The sequence shown here is derived from an EMBL/GenBank/DDBJ whole genome shotgun (WGS) entry which is preliminary data.</text>
</comment>
<dbReference type="InterPro" id="IPR036873">
    <property type="entry name" value="Rhodanese-like_dom_sf"/>
</dbReference>
<dbReference type="Pfam" id="PF00581">
    <property type="entry name" value="Rhodanese"/>
    <property type="match status" value="1"/>
</dbReference>
<protein>
    <submittedName>
        <fullName evidence="2">Sulfurtransferase</fullName>
    </submittedName>
</protein>
<dbReference type="InterPro" id="IPR050229">
    <property type="entry name" value="GlpE_sulfurtransferase"/>
</dbReference>
<name>A0A1Y1QWI9_9GAMM</name>
<keyword evidence="2" id="KW-0808">Transferase</keyword>
<dbReference type="Proteomes" id="UP000192491">
    <property type="component" value="Unassembled WGS sequence"/>
</dbReference>
<dbReference type="PANTHER" id="PTHR43031">
    <property type="entry name" value="FAD-DEPENDENT OXIDOREDUCTASE"/>
    <property type="match status" value="1"/>
</dbReference>
<sequence length="158" mass="17672">MKNTHTFAALVADALSHIQELMPWDVEEMQASNPDLLIVDIREPDEYDAAHLKDSLHVPRGILEASCDWGYSDTIPALAMARDKPVVLVCRSGNRTALAALTLQLLGYQQVYSMKTGVRGWNDYELPLFNKAGEQVDIDWAEAELNPPTRPEQMQPPV</sequence>
<accession>A0A1Y1QWI9</accession>
<dbReference type="EMBL" id="MTEJ01000019">
    <property type="protein sequence ID" value="OQX15082.1"/>
    <property type="molecule type" value="Genomic_DNA"/>
</dbReference>
<dbReference type="SMART" id="SM00450">
    <property type="entry name" value="RHOD"/>
    <property type="match status" value="1"/>
</dbReference>
<gene>
    <name evidence="2" type="ORF">BWK73_07830</name>
</gene>
<dbReference type="PROSITE" id="PS50206">
    <property type="entry name" value="RHODANESE_3"/>
    <property type="match status" value="1"/>
</dbReference>
<dbReference type="PANTHER" id="PTHR43031:SF1">
    <property type="entry name" value="PYRIDINE NUCLEOTIDE-DISULPHIDE OXIDOREDUCTASE"/>
    <property type="match status" value="1"/>
</dbReference>
<evidence type="ECO:0000313" key="2">
    <source>
        <dbReference type="EMBL" id="OQX15082.1"/>
    </source>
</evidence>